<dbReference type="GO" id="GO:0032259">
    <property type="term" value="P:methylation"/>
    <property type="evidence" value="ECO:0007669"/>
    <property type="project" value="UniProtKB-KW"/>
</dbReference>
<sequence>MSCYVALYQFYVAEIYQKSEFGVRSSEFGVRSSEFGVSD</sequence>
<keyword evidence="1" id="KW-0808">Transferase</keyword>
<gene>
    <name evidence="1" type="ORF">CWATWH0401_1533</name>
</gene>
<evidence type="ECO:0000313" key="1">
    <source>
        <dbReference type="EMBL" id="CCQ64430.1"/>
    </source>
</evidence>
<name>T2JGN0_CROWT</name>
<reference evidence="1 2" key="2">
    <citation type="submission" date="2013-09" db="EMBL/GenBank/DDBJ databases">
        <title>Whole genome comparison of six Crocosphaera watsonii strains with differing phenotypes.</title>
        <authorList>
            <person name="Bench S.R."/>
            <person name="Heller P."/>
            <person name="Frank I."/>
            <person name="Arciniega M."/>
            <person name="Shilova I.N."/>
            <person name="Zehr J.P."/>
        </authorList>
    </citation>
    <scope>NUCLEOTIDE SEQUENCE [LARGE SCALE GENOMIC DNA]</scope>
    <source>
        <strain evidence="1 2">WH 0401</strain>
    </source>
</reference>
<dbReference type="AlphaFoldDB" id="T2JGN0"/>
<protein>
    <submittedName>
        <fullName evidence="1">tRNA (Guanine37-N1)-methyltransferase</fullName>
        <ecNumber evidence="1">2.1.1.-</ecNumber>
    </submittedName>
</protein>
<accession>T2JGN0</accession>
<dbReference type="EMBL" id="CAQM01000884">
    <property type="protein sequence ID" value="CCQ64430.1"/>
    <property type="molecule type" value="Genomic_DNA"/>
</dbReference>
<dbReference type="EC" id="2.1.1.-" evidence="1"/>
<proteinExistence type="predicted"/>
<comment type="caution">
    <text evidence="1">The sequence shown here is derived from an EMBL/GenBank/DDBJ whole genome shotgun (WGS) entry which is preliminary data.</text>
</comment>
<dbReference type="Proteomes" id="UP000018198">
    <property type="component" value="Unassembled WGS sequence"/>
</dbReference>
<dbReference type="GO" id="GO:0008168">
    <property type="term" value="F:methyltransferase activity"/>
    <property type="evidence" value="ECO:0007669"/>
    <property type="project" value="UniProtKB-KW"/>
</dbReference>
<organism evidence="1 2">
    <name type="scientific">Crocosphaera watsonii WH 0401</name>
    <dbReference type="NCBI Taxonomy" id="555881"/>
    <lineage>
        <taxon>Bacteria</taxon>
        <taxon>Bacillati</taxon>
        <taxon>Cyanobacteriota</taxon>
        <taxon>Cyanophyceae</taxon>
        <taxon>Oscillatoriophycideae</taxon>
        <taxon>Chroococcales</taxon>
        <taxon>Aphanothecaceae</taxon>
        <taxon>Crocosphaera</taxon>
    </lineage>
</organism>
<evidence type="ECO:0000313" key="2">
    <source>
        <dbReference type="Proteomes" id="UP000018198"/>
    </source>
</evidence>
<keyword evidence="1" id="KW-0489">Methyltransferase</keyword>
<reference evidence="1 2" key="1">
    <citation type="submission" date="2013-01" db="EMBL/GenBank/DDBJ databases">
        <authorList>
            <person name="Bench S."/>
        </authorList>
    </citation>
    <scope>NUCLEOTIDE SEQUENCE [LARGE SCALE GENOMIC DNA]</scope>
    <source>
        <strain evidence="1 2">WH 0401</strain>
    </source>
</reference>